<feature type="domain" description="Histidine kinase/HSP90-like ATPase" evidence="10">
    <location>
        <begin position="282"/>
        <end position="365"/>
    </location>
</feature>
<evidence type="ECO:0000256" key="1">
    <source>
        <dbReference type="ARBA" id="ARBA00000085"/>
    </source>
</evidence>
<evidence type="ECO:0000256" key="6">
    <source>
        <dbReference type="ARBA" id="ARBA00022777"/>
    </source>
</evidence>
<feature type="domain" description="Signal transduction histidine kinase subgroup 3 dimerisation and phosphoacceptor" evidence="11">
    <location>
        <begin position="170"/>
        <end position="233"/>
    </location>
</feature>
<evidence type="ECO:0000256" key="7">
    <source>
        <dbReference type="ARBA" id="ARBA00022840"/>
    </source>
</evidence>
<gene>
    <name evidence="12" type="ORF">ACFOYY_23485</name>
</gene>
<dbReference type="InterPro" id="IPR003594">
    <property type="entry name" value="HATPase_dom"/>
</dbReference>
<evidence type="ECO:0000259" key="10">
    <source>
        <dbReference type="Pfam" id="PF02518"/>
    </source>
</evidence>
<evidence type="ECO:0000256" key="3">
    <source>
        <dbReference type="ARBA" id="ARBA00022553"/>
    </source>
</evidence>
<keyword evidence="13" id="KW-1185">Reference proteome</keyword>
<proteinExistence type="predicted"/>
<dbReference type="InterPro" id="IPR036890">
    <property type="entry name" value="HATPase_C_sf"/>
</dbReference>
<feature type="transmembrane region" description="Helical" evidence="9">
    <location>
        <begin position="12"/>
        <end position="30"/>
    </location>
</feature>
<dbReference type="Proteomes" id="UP001595698">
    <property type="component" value="Unassembled WGS sequence"/>
</dbReference>
<evidence type="ECO:0000256" key="2">
    <source>
        <dbReference type="ARBA" id="ARBA00012438"/>
    </source>
</evidence>
<dbReference type="SUPFAM" id="SSF55874">
    <property type="entry name" value="ATPase domain of HSP90 chaperone/DNA topoisomerase II/histidine kinase"/>
    <property type="match status" value="1"/>
</dbReference>
<dbReference type="EMBL" id="JBHSBC010000023">
    <property type="protein sequence ID" value="MFC3983115.1"/>
    <property type="molecule type" value="Genomic_DNA"/>
</dbReference>
<keyword evidence="3" id="KW-0597">Phosphoprotein</keyword>
<dbReference type="RefSeq" id="WP_386192022.1">
    <property type="nucleotide sequence ID" value="NZ_JBHSBC010000023.1"/>
</dbReference>
<feature type="transmembrane region" description="Helical" evidence="9">
    <location>
        <begin position="83"/>
        <end position="99"/>
    </location>
</feature>
<protein>
    <recommendedName>
        <fullName evidence="2">histidine kinase</fullName>
        <ecNumber evidence="2">2.7.13.3</ecNumber>
    </recommendedName>
</protein>
<keyword evidence="7" id="KW-0067">ATP-binding</keyword>
<evidence type="ECO:0000256" key="9">
    <source>
        <dbReference type="SAM" id="Phobius"/>
    </source>
</evidence>
<dbReference type="InterPro" id="IPR050482">
    <property type="entry name" value="Sensor_HK_TwoCompSys"/>
</dbReference>
<comment type="catalytic activity">
    <reaction evidence="1">
        <text>ATP + protein L-histidine = ADP + protein N-phospho-L-histidine.</text>
        <dbReference type="EC" id="2.7.13.3"/>
    </reaction>
</comment>
<dbReference type="InterPro" id="IPR011712">
    <property type="entry name" value="Sig_transdc_His_kin_sub3_dim/P"/>
</dbReference>
<evidence type="ECO:0000313" key="12">
    <source>
        <dbReference type="EMBL" id="MFC3983115.1"/>
    </source>
</evidence>
<evidence type="ECO:0000313" key="13">
    <source>
        <dbReference type="Proteomes" id="UP001595698"/>
    </source>
</evidence>
<keyword evidence="5" id="KW-0547">Nucleotide-binding</keyword>
<keyword evidence="6 12" id="KW-0418">Kinase</keyword>
<feature type="transmembrane region" description="Helical" evidence="9">
    <location>
        <begin position="106"/>
        <end position="125"/>
    </location>
</feature>
<keyword evidence="9" id="KW-0472">Membrane</keyword>
<evidence type="ECO:0000256" key="4">
    <source>
        <dbReference type="ARBA" id="ARBA00022679"/>
    </source>
</evidence>
<dbReference type="Gene3D" id="3.30.565.10">
    <property type="entry name" value="Histidine kinase-like ATPase, C-terminal domain"/>
    <property type="match status" value="1"/>
</dbReference>
<keyword evidence="8" id="KW-0902">Two-component regulatory system</keyword>
<keyword evidence="9" id="KW-1133">Transmembrane helix</keyword>
<feature type="transmembrane region" description="Helical" evidence="9">
    <location>
        <begin position="131"/>
        <end position="148"/>
    </location>
</feature>
<keyword evidence="9" id="KW-0812">Transmembrane</keyword>
<dbReference type="Gene3D" id="1.20.5.1930">
    <property type="match status" value="1"/>
</dbReference>
<evidence type="ECO:0000256" key="5">
    <source>
        <dbReference type="ARBA" id="ARBA00022741"/>
    </source>
</evidence>
<evidence type="ECO:0000256" key="8">
    <source>
        <dbReference type="ARBA" id="ARBA00023012"/>
    </source>
</evidence>
<dbReference type="GO" id="GO:0016301">
    <property type="term" value="F:kinase activity"/>
    <property type="evidence" value="ECO:0007669"/>
    <property type="project" value="UniProtKB-KW"/>
</dbReference>
<name>A0ABV8F527_9ACTN</name>
<dbReference type="EC" id="2.7.13.3" evidence="2"/>
<accession>A0ABV8F527</accession>
<comment type="caution">
    <text evidence="12">The sequence shown here is derived from an EMBL/GenBank/DDBJ whole genome shotgun (WGS) entry which is preliminary data.</text>
</comment>
<dbReference type="Pfam" id="PF02518">
    <property type="entry name" value="HATPase_c"/>
    <property type="match status" value="1"/>
</dbReference>
<evidence type="ECO:0000259" key="11">
    <source>
        <dbReference type="Pfam" id="PF07730"/>
    </source>
</evidence>
<dbReference type="PANTHER" id="PTHR24421:SF10">
    <property type="entry name" value="NITRATE_NITRITE SENSOR PROTEIN NARQ"/>
    <property type="match status" value="1"/>
</dbReference>
<reference evidence="13" key="1">
    <citation type="journal article" date="2019" name="Int. J. Syst. Evol. Microbiol.">
        <title>The Global Catalogue of Microorganisms (GCM) 10K type strain sequencing project: providing services to taxonomists for standard genome sequencing and annotation.</title>
        <authorList>
            <consortium name="The Broad Institute Genomics Platform"/>
            <consortium name="The Broad Institute Genome Sequencing Center for Infectious Disease"/>
            <person name="Wu L."/>
            <person name="Ma J."/>
        </authorList>
    </citation>
    <scope>NUCLEOTIDE SEQUENCE [LARGE SCALE GENOMIC DNA]</scope>
    <source>
        <strain evidence="13">TBRC 7912</strain>
    </source>
</reference>
<keyword evidence="4" id="KW-0808">Transferase</keyword>
<organism evidence="12 13">
    <name type="scientific">Streptosporangium jomthongense</name>
    <dbReference type="NCBI Taxonomy" id="1193683"/>
    <lineage>
        <taxon>Bacteria</taxon>
        <taxon>Bacillati</taxon>
        <taxon>Actinomycetota</taxon>
        <taxon>Actinomycetes</taxon>
        <taxon>Streptosporangiales</taxon>
        <taxon>Streptosporangiaceae</taxon>
        <taxon>Streptosporangium</taxon>
    </lineage>
</organism>
<sequence length="370" mass="38109">MTSWIRRAAARSPVPPWASVLLVGLLAVVAMSHDELAGWALVAALLAPVAGVALLGPYPVAALGVCAVTSVTVALSMTDNVPVWSSALCVAVFVISLLAGRGAPKVAPALGACAAGVVLDVVFGLVRGEVWGVGALLLGLTVALPWLLGRSAHQQAELVVVTAERAMLQERARIAHDMHDTLGHELSLLALRAGALEMASDLDERHRRAAAELREGAGLATERLAEVLALLRDGGPAPLSPAPARDAEDVRALVDRASGAGLPVSLEWHGVGHLPPVVGRVAHRVVQEALTNAAKHAAGEAVRVRLATSDGTTVVTVVNPLPRRVRRGAGGGAGLAALREYVPQYGGTFRAGPRGGEFEVVATLPHVGES</sequence>
<dbReference type="PANTHER" id="PTHR24421">
    <property type="entry name" value="NITRATE/NITRITE SENSOR PROTEIN NARX-RELATED"/>
    <property type="match status" value="1"/>
</dbReference>
<dbReference type="Pfam" id="PF07730">
    <property type="entry name" value="HisKA_3"/>
    <property type="match status" value="1"/>
</dbReference>